<accession>S7U563</accession>
<evidence type="ECO:0000313" key="1">
    <source>
        <dbReference type="EMBL" id="EPR44170.1"/>
    </source>
</evidence>
<name>S7U563_DESML</name>
<dbReference type="RefSeq" id="WP_020875416.1">
    <property type="nucleotide sequence ID" value="NZ_ATHJ01000033.1"/>
</dbReference>
<evidence type="ECO:0000313" key="2">
    <source>
        <dbReference type="Proteomes" id="UP000014977"/>
    </source>
</evidence>
<dbReference type="eggNOG" id="COG1796">
    <property type="taxonomic scope" value="Bacteria"/>
</dbReference>
<dbReference type="EMBL" id="ATHJ01000033">
    <property type="protein sequence ID" value="EPR44170.1"/>
    <property type="molecule type" value="Genomic_DNA"/>
</dbReference>
<organism evidence="1 2">
    <name type="scientific">Desulfococcus multivorans DSM 2059</name>
    <dbReference type="NCBI Taxonomy" id="1121405"/>
    <lineage>
        <taxon>Bacteria</taxon>
        <taxon>Pseudomonadati</taxon>
        <taxon>Thermodesulfobacteriota</taxon>
        <taxon>Desulfobacteria</taxon>
        <taxon>Desulfobacterales</taxon>
        <taxon>Desulfococcaceae</taxon>
        <taxon>Desulfococcus</taxon>
    </lineage>
</organism>
<sequence length="100" mass="11082">MPIYNKDIGDPESLREAAESGRIRELEGFGATLEANILEEIRKKSWGRLRTPWHVAEKVARAYVAYLAADESVGKVVVAGSFRRRKATFGDLHGGVLGIR</sequence>
<keyword evidence="2" id="KW-1185">Reference proteome</keyword>
<dbReference type="STRING" id="897.B2D07_04235"/>
<gene>
    <name evidence="1" type="ORF">dsmv_1120</name>
</gene>
<dbReference type="Proteomes" id="UP000014977">
    <property type="component" value="Unassembled WGS sequence"/>
</dbReference>
<dbReference type="OrthoDB" id="9808747at2"/>
<dbReference type="Gene3D" id="3.30.460.10">
    <property type="entry name" value="Beta Polymerase, domain 2"/>
    <property type="match status" value="1"/>
</dbReference>
<protein>
    <submittedName>
        <fullName evidence="1">PHP domain-containing protein</fullName>
    </submittedName>
</protein>
<dbReference type="Gene3D" id="1.10.150.20">
    <property type="entry name" value="5' to 3' exonuclease, C-terminal subdomain"/>
    <property type="match status" value="1"/>
</dbReference>
<reference evidence="1 2" key="1">
    <citation type="journal article" date="2013" name="Genome Announc.">
        <title>Draft genome sequences for three mercury-methylating, sulfate-reducing bacteria.</title>
        <authorList>
            <person name="Brown S.D."/>
            <person name="Hurt R.A.Jr."/>
            <person name="Gilmour C.C."/>
            <person name="Elias D.A."/>
        </authorList>
    </citation>
    <scope>NUCLEOTIDE SEQUENCE [LARGE SCALE GENOMIC DNA]</scope>
    <source>
        <strain evidence="1 2">DSM 2059</strain>
    </source>
</reference>
<comment type="caution">
    <text evidence="1">The sequence shown here is derived from an EMBL/GenBank/DDBJ whole genome shotgun (WGS) entry which is preliminary data.</text>
</comment>
<dbReference type="InterPro" id="IPR043519">
    <property type="entry name" value="NT_sf"/>
</dbReference>
<proteinExistence type="predicted"/>
<dbReference type="AlphaFoldDB" id="S7U563"/>